<dbReference type="Proteomes" id="UP001301769">
    <property type="component" value="Unassembled WGS sequence"/>
</dbReference>
<dbReference type="AlphaFoldDB" id="A0AAN6XX97"/>
<protein>
    <submittedName>
        <fullName evidence="4">Methyltransferase</fullName>
    </submittedName>
</protein>
<dbReference type="Pfam" id="PF13649">
    <property type="entry name" value="Methyltransf_25"/>
    <property type="match status" value="1"/>
</dbReference>
<keyword evidence="4" id="KW-0808">Transferase</keyword>
<feature type="domain" description="Methyltransferase" evidence="3">
    <location>
        <begin position="81"/>
        <end position="190"/>
    </location>
</feature>
<comment type="caution">
    <text evidence="4">The sequence shown here is derived from an EMBL/GenBank/DDBJ whole genome shotgun (WGS) entry which is preliminary data.</text>
</comment>
<reference evidence="4" key="1">
    <citation type="journal article" date="2023" name="Mol. Phylogenet. Evol.">
        <title>Genome-scale phylogeny and comparative genomics of the fungal order Sordariales.</title>
        <authorList>
            <person name="Hensen N."/>
            <person name="Bonometti L."/>
            <person name="Westerberg I."/>
            <person name="Brannstrom I.O."/>
            <person name="Guillou S."/>
            <person name="Cros-Aarteil S."/>
            <person name="Calhoun S."/>
            <person name="Haridas S."/>
            <person name="Kuo A."/>
            <person name="Mondo S."/>
            <person name="Pangilinan J."/>
            <person name="Riley R."/>
            <person name="LaButti K."/>
            <person name="Andreopoulos B."/>
            <person name="Lipzen A."/>
            <person name="Chen C."/>
            <person name="Yan M."/>
            <person name="Daum C."/>
            <person name="Ng V."/>
            <person name="Clum A."/>
            <person name="Steindorff A."/>
            <person name="Ohm R.A."/>
            <person name="Martin F."/>
            <person name="Silar P."/>
            <person name="Natvig D.O."/>
            <person name="Lalanne C."/>
            <person name="Gautier V."/>
            <person name="Ament-Velasquez S.L."/>
            <person name="Kruys A."/>
            <person name="Hutchinson M.I."/>
            <person name="Powell A.J."/>
            <person name="Barry K."/>
            <person name="Miller A.N."/>
            <person name="Grigoriev I.V."/>
            <person name="Debuchy R."/>
            <person name="Gladieux P."/>
            <person name="Hiltunen Thoren M."/>
            <person name="Johannesson H."/>
        </authorList>
    </citation>
    <scope>NUCLEOTIDE SEQUENCE</scope>
    <source>
        <strain evidence="4">PSN293</strain>
    </source>
</reference>
<evidence type="ECO:0000259" key="3">
    <source>
        <dbReference type="Pfam" id="PF13649"/>
    </source>
</evidence>
<reference evidence="4" key="2">
    <citation type="submission" date="2023-05" db="EMBL/GenBank/DDBJ databases">
        <authorList>
            <consortium name="Lawrence Berkeley National Laboratory"/>
            <person name="Steindorff A."/>
            <person name="Hensen N."/>
            <person name="Bonometti L."/>
            <person name="Westerberg I."/>
            <person name="Brannstrom I.O."/>
            <person name="Guillou S."/>
            <person name="Cros-Aarteil S."/>
            <person name="Calhoun S."/>
            <person name="Haridas S."/>
            <person name="Kuo A."/>
            <person name="Mondo S."/>
            <person name="Pangilinan J."/>
            <person name="Riley R."/>
            <person name="Labutti K."/>
            <person name="Andreopoulos B."/>
            <person name="Lipzen A."/>
            <person name="Chen C."/>
            <person name="Yanf M."/>
            <person name="Daum C."/>
            <person name="Ng V."/>
            <person name="Clum A."/>
            <person name="Ohm R."/>
            <person name="Martin F."/>
            <person name="Silar P."/>
            <person name="Natvig D."/>
            <person name="Lalanne C."/>
            <person name="Gautier V."/>
            <person name="Ament-Velasquez S.L."/>
            <person name="Kruys A."/>
            <person name="Hutchinson M.I."/>
            <person name="Powell A.J."/>
            <person name="Barry K."/>
            <person name="Miller A.N."/>
            <person name="Grigoriev I.V."/>
            <person name="Debuchy R."/>
            <person name="Gladieux P."/>
            <person name="Thoren M.H."/>
            <person name="Johannesson H."/>
        </authorList>
    </citation>
    <scope>NUCLEOTIDE SEQUENCE</scope>
    <source>
        <strain evidence="4">PSN293</strain>
    </source>
</reference>
<dbReference type="InterPro" id="IPR041698">
    <property type="entry name" value="Methyltransf_25"/>
</dbReference>
<dbReference type="GO" id="GO:0008168">
    <property type="term" value="F:methyltransferase activity"/>
    <property type="evidence" value="ECO:0007669"/>
    <property type="project" value="UniProtKB-KW"/>
</dbReference>
<dbReference type="EMBL" id="MU858249">
    <property type="protein sequence ID" value="KAK4208320.1"/>
    <property type="molecule type" value="Genomic_DNA"/>
</dbReference>
<evidence type="ECO:0000313" key="4">
    <source>
        <dbReference type="EMBL" id="KAK4208320.1"/>
    </source>
</evidence>
<keyword evidence="5" id="KW-1185">Reference proteome</keyword>
<dbReference type="SUPFAM" id="SSF53335">
    <property type="entry name" value="S-adenosyl-L-methionine-dependent methyltransferases"/>
    <property type="match status" value="1"/>
</dbReference>
<sequence>MSTTNTTKAEENAQPHIPSASDSEAMKSRLKESYDAIAATYNDWTTQHSSLREKYLDKLLGYLVPSVAAPSQPGHGQVYRILELGCGAGIPVTERLVNFDFASSDEKGASSFHIVANDLSSTQVELGQKRLGGSLVSFQTNNLIEWIQGDMTKLSFPDESLDAVIGMYSIIHLPKEEQAVMIRRIARWLKRPSSSDDHGSVGGGGIMLLNFGDEASDGEVIDKWLGEDKGWMYWSAWGTEKTMEIVREKQNGLEVLVEEVVSEKEDGAVDVMFLWVIARRT</sequence>
<dbReference type="Gene3D" id="3.40.50.150">
    <property type="entry name" value="Vaccinia Virus protein VP39"/>
    <property type="match status" value="1"/>
</dbReference>
<dbReference type="CDD" id="cd02440">
    <property type="entry name" value="AdoMet_MTases"/>
    <property type="match status" value="1"/>
</dbReference>
<dbReference type="PANTHER" id="PTHR43591">
    <property type="entry name" value="METHYLTRANSFERASE"/>
    <property type="match status" value="1"/>
</dbReference>
<dbReference type="InterPro" id="IPR029063">
    <property type="entry name" value="SAM-dependent_MTases_sf"/>
</dbReference>
<evidence type="ECO:0000256" key="1">
    <source>
        <dbReference type="ARBA" id="ARBA00038158"/>
    </source>
</evidence>
<dbReference type="PANTHER" id="PTHR43591:SF110">
    <property type="entry name" value="RHODANESE DOMAIN-CONTAINING PROTEIN"/>
    <property type="match status" value="1"/>
</dbReference>
<organism evidence="4 5">
    <name type="scientific">Rhypophila decipiens</name>
    <dbReference type="NCBI Taxonomy" id="261697"/>
    <lineage>
        <taxon>Eukaryota</taxon>
        <taxon>Fungi</taxon>
        <taxon>Dikarya</taxon>
        <taxon>Ascomycota</taxon>
        <taxon>Pezizomycotina</taxon>
        <taxon>Sordariomycetes</taxon>
        <taxon>Sordariomycetidae</taxon>
        <taxon>Sordariales</taxon>
        <taxon>Naviculisporaceae</taxon>
        <taxon>Rhypophila</taxon>
    </lineage>
</organism>
<keyword evidence="4" id="KW-0489">Methyltransferase</keyword>
<name>A0AAN6XX97_9PEZI</name>
<comment type="similarity">
    <text evidence="1">Belongs to the methyltransferase superfamily. LaeA methyltransferase family.</text>
</comment>
<accession>A0AAN6XX97</accession>
<dbReference type="GO" id="GO:0032259">
    <property type="term" value="P:methylation"/>
    <property type="evidence" value="ECO:0007669"/>
    <property type="project" value="UniProtKB-KW"/>
</dbReference>
<feature type="region of interest" description="Disordered" evidence="2">
    <location>
        <begin position="1"/>
        <end position="25"/>
    </location>
</feature>
<proteinExistence type="inferred from homology"/>
<evidence type="ECO:0000313" key="5">
    <source>
        <dbReference type="Proteomes" id="UP001301769"/>
    </source>
</evidence>
<gene>
    <name evidence="4" type="ORF">QBC37DRAFT_296953</name>
</gene>
<evidence type="ECO:0000256" key="2">
    <source>
        <dbReference type="SAM" id="MobiDB-lite"/>
    </source>
</evidence>